<dbReference type="InterPro" id="IPR050657">
    <property type="entry name" value="Ankyrin_repeat_domain"/>
</dbReference>
<accession>A0A8C9TV37</accession>
<evidence type="ECO:0000259" key="3">
    <source>
        <dbReference type="Pfam" id="PF14915"/>
    </source>
</evidence>
<feature type="region of interest" description="Disordered" evidence="2">
    <location>
        <begin position="121"/>
        <end position="146"/>
    </location>
</feature>
<keyword evidence="5" id="KW-1185">Reference proteome</keyword>
<dbReference type="OrthoDB" id="366390at2759"/>
<evidence type="ECO:0000256" key="2">
    <source>
        <dbReference type="SAM" id="MobiDB-lite"/>
    </source>
</evidence>
<dbReference type="AlphaFoldDB" id="A0A8C9TV37"/>
<dbReference type="PANTHER" id="PTHR24147:SF53">
    <property type="entry name" value="ANKYRIN REPEAT DOMAIN 26"/>
    <property type="match status" value="1"/>
</dbReference>
<dbReference type="PROSITE" id="PS50096">
    <property type="entry name" value="IQ"/>
    <property type="match status" value="1"/>
</dbReference>
<dbReference type="Pfam" id="PF14915">
    <property type="entry name" value="CCDC144C"/>
    <property type="match status" value="1"/>
</dbReference>
<dbReference type="Proteomes" id="UP000694397">
    <property type="component" value="Chromosome 24"/>
</dbReference>
<feature type="domain" description="CCDC144C-like coiled-coil" evidence="3">
    <location>
        <begin position="1"/>
        <end position="256"/>
    </location>
</feature>
<organism evidence="4 5">
    <name type="scientific">Scleropages formosus</name>
    <name type="common">Asian bonytongue</name>
    <name type="synonym">Osteoglossum formosum</name>
    <dbReference type="NCBI Taxonomy" id="113540"/>
    <lineage>
        <taxon>Eukaryota</taxon>
        <taxon>Metazoa</taxon>
        <taxon>Chordata</taxon>
        <taxon>Craniata</taxon>
        <taxon>Vertebrata</taxon>
        <taxon>Euteleostomi</taxon>
        <taxon>Actinopterygii</taxon>
        <taxon>Neopterygii</taxon>
        <taxon>Teleostei</taxon>
        <taxon>Osteoglossocephala</taxon>
        <taxon>Osteoglossomorpha</taxon>
        <taxon>Osteoglossiformes</taxon>
        <taxon>Osteoglossidae</taxon>
        <taxon>Scleropages</taxon>
    </lineage>
</organism>
<reference evidence="4 5" key="1">
    <citation type="submission" date="2019-04" db="EMBL/GenBank/DDBJ databases">
        <authorList>
            <consortium name="Wellcome Sanger Institute Data Sharing"/>
        </authorList>
    </citation>
    <scope>NUCLEOTIDE SEQUENCE [LARGE SCALE GENOMIC DNA]</scope>
</reference>
<keyword evidence="1" id="KW-0175">Coiled coil</keyword>
<evidence type="ECO:0000313" key="5">
    <source>
        <dbReference type="Proteomes" id="UP000694397"/>
    </source>
</evidence>
<dbReference type="GeneTree" id="ENSGT00940000163982"/>
<reference evidence="4" key="2">
    <citation type="submission" date="2025-08" db="UniProtKB">
        <authorList>
            <consortium name="Ensembl"/>
        </authorList>
    </citation>
    <scope>IDENTIFICATION</scope>
</reference>
<feature type="region of interest" description="Disordered" evidence="2">
    <location>
        <begin position="14"/>
        <end position="34"/>
    </location>
</feature>
<reference evidence="4" key="3">
    <citation type="submission" date="2025-09" db="UniProtKB">
        <authorList>
            <consortium name="Ensembl"/>
        </authorList>
    </citation>
    <scope>IDENTIFICATION</scope>
</reference>
<sequence>ILQEEATTLRLELEQARAHSRQEESRLSEESDALKERLEDAKRDLKLNEEALAQTVYQYNGQLSTLRAECSVLTAKLEHERQAREKLETEAESARARLAAALQEVERGQAARVDAERALQRERDEGQRALEKRATEAAGQRESIQSLSQQLGAAEARANGLENELHRSTLALTERSLLVETAQRERSQAQARVAELEAALQAEREVAERAVARQEATQERLAQTQSETMLLRQQLEDAQNRGVIKERAVTDAQERFVYSWIILLEQFRVNTFLKGPRPGMEFEPGFFESFLK</sequence>
<dbReference type="Ensembl" id="ENSSFOT00015057575.1">
    <property type="protein sequence ID" value="ENSSFOP00015057219.1"/>
    <property type="gene ID" value="ENSSFOG00015028096.1"/>
</dbReference>
<proteinExistence type="predicted"/>
<protein>
    <recommendedName>
        <fullName evidence="3">CCDC144C-like coiled-coil domain-containing protein</fullName>
    </recommendedName>
</protein>
<dbReference type="InterPro" id="IPR039497">
    <property type="entry name" value="CC144C-like_CC_dom"/>
</dbReference>
<name>A0A8C9TV37_SCLFO</name>
<feature type="compositionally biased region" description="Basic and acidic residues" evidence="2">
    <location>
        <begin position="121"/>
        <end position="135"/>
    </location>
</feature>
<evidence type="ECO:0000313" key="4">
    <source>
        <dbReference type="Ensembl" id="ENSSFOP00015057219.1"/>
    </source>
</evidence>
<dbReference type="PANTHER" id="PTHR24147">
    <property type="entry name" value="ANKYRIN REPEAT DOMAIN 36-RELATED"/>
    <property type="match status" value="1"/>
</dbReference>
<evidence type="ECO:0000256" key="1">
    <source>
        <dbReference type="ARBA" id="ARBA00023054"/>
    </source>
</evidence>